<comment type="similarity">
    <text evidence="2">Belongs to the UPF0718 family.</text>
</comment>
<feature type="transmembrane region" description="Helical" evidence="7">
    <location>
        <begin position="149"/>
        <end position="170"/>
    </location>
</feature>
<dbReference type="OrthoDB" id="9810876at2"/>
<feature type="transmembrane region" description="Helical" evidence="7">
    <location>
        <begin position="309"/>
        <end position="331"/>
    </location>
</feature>
<feature type="transmembrane region" description="Helical" evidence="7">
    <location>
        <begin position="219"/>
        <end position="242"/>
    </location>
</feature>
<dbReference type="eggNOG" id="COG0701">
    <property type="taxonomic scope" value="Bacteria"/>
</dbReference>
<evidence type="ECO:0000256" key="6">
    <source>
        <dbReference type="ARBA" id="ARBA00023136"/>
    </source>
</evidence>
<dbReference type="KEGG" id="csb:CLSA_c17430"/>
<keyword evidence="9" id="KW-1185">Reference proteome</keyword>
<keyword evidence="6 7" id="KW-0472">Membrane</keyword>
<evidence type="ECO:0000256" key="1">
    <source>
        <dbReference type="ARBA" id="ARBA00004651"/>
    </source>
</evidence>
<dbReference type="InterPro" id="IPR005524">
    <property type="entry name" value="DUF318"/>
</dbReference>
<dbReference type="AlphaFoldDB" id="U5MTF5"/>
<evidence type="ECO:0000256" key="4">
    <source>
        <dbReference type="ARBA" id="ARBA00022692"/>
    </source>
</evidence>
<dbReference type="PATRIC" id="fig|1345695.10.peg.3875"/>
<reference evidence="8 9" key="1">
    <citation type="journal article" date="2013" name="Genome Announc.">
        <title>Complete Genome Sequence of the Solvent Producer Clostridium saccharobutylicum NCP262 (DSM 13864).</title>
        <authorList>
            <person name="Poehlein A."/>
            <person name="Hartwich K."/>
            <person name="Krabben P."/>
            <person name="Ehrenreich A."/>
            <person name="Liebl W."/>
            <person name="Durre P."/>
            <person name="Gottschalk G."/>
            <person name="Daniel R."/>
        </authorList>
    </citation>
    <scope>NUCLEOTIDE SEQUENCE [LARGE SCALE GENOMIC DNA]</scope>
    <source>
        <strain evidence="8">DSM 13864</strain>
    </source>
</reference>
<dbReference type="InterPro" id="IPR052923">
    <property type="entry name" value="UPF0718"/>
</dbReference>
<keyword evidence="5 7" id="KW-1133">Transmembrane helix</keyword>
<comment type="subcellular location">
    <subcellularLocation>
        <location evidence="1">Cell membrane</location>
        <topology evidence="1">Multi-pass membrane protein</topology>
    </subcellularLocation>
</comment>
<evidence type="ECO:0000313" key="9">
    <source>
        <dbReference type="Proteomes" id="UP000017118"/>
    </source>
</evidence>
<dbReference type="EMBL" id="CP006721">
    <property type="protein sequence ID" value="AGX42737.1"/>
    <property type="molecule type" value="Genomic_DNA"/>
</dbReference>
<gene>
    <name evidence="8" type="primary">ycgR</name>
    <name evidence="8" type="ORF">CLSA_c17430</name>
</gene>
<feature type="transmembrane region" description="Helical" evidence="7">
    <location>
        <begin position="45"/>
        <end position="68"/>
    </location>
</feature>
<keyword evidence="4 7" id="KW-0812">Transmembrane</keyword>
<protein>
    <submittedName>
        <fullName evidence="8">UPF0718 protein YcgR</fullName>
    </submittedName>
</protein>
<dbReference type="PANTHER" id="PTHR34184:SF4">
    <property type="entry name" value="UPF0718 PROTEIN YCGR"/>
    <property type="match status" value="1"/>
</dbReference>
<dbReference type="RefSeq" id="WP_022745358.1">
    <property type="nucleotide sequence ID" value="NC_022571.1"/>
</dbReference>
<feature type="transmembrane region" description="Helical" evidence="7">
    <location>
        <begin position="118"/>
        <end position="143"/>
    </location>
</feature>
<dbReference type="PANTHER" id="PTHR34184">
    <property type="entry name" value="UPF0718 PROTEIN YCGR"/>
    <property type="match status" value="1"/>
</dbReference>
<feature type="transmembrane region" description="Helical" evidence="7">
    <location>
        <begin position="283"/>
        <end position="303"/>
    </location>
</feature>
<name>U5MTF5_CLOSA</name>
<sequence length="333" mass="36860">MKRKGTIGSFALISLIILLGYIIYKKYGANLNREEIEDFATIFTSIILDAIPFIILGSFISAIIQIYVSEETIAKFIPKEGSILGYFEAALIGIIFPICECAIIPITRRLIKKGLPVGFGVTFMLSVPIINPVVIMSTYYAFYDKQTMVILRTAGGFVGAILIGIIVSVLQGDKDCLLLDSLESDNYCNCGCNAYIGDKNKFRAIIEHTNREFLDIARYLIFGAFISSIFQVVVSHGGFTFISENKTLVIIFMMFLAFALSLCSEADAFVARSFLTQYSFSGVAAFLILGPMLDLKNLIMLAGGFRKTFIFKLILSTLSIVFIIAYIFMICGI</sequence>
<dbReference type="Proteomes" id="UP000017118">
    <property type="component" value="Chromosome"/>
</dbReference>
<keyword evidence="3" id="KW-1003">Cell membrane</keyword>
<evidence type="ECO:0000256" key="5">
    <source>
        <dbReference type="ARBA" id="ARBA00022989"/>
    </source>
</evidence>
<dbReference type="Pfam" id="PF03773">
    <property type="entry name" value="ArsP_1"/>
    <property type="match status" value="1"/>
</dbReference>
<organism evidence="8 9">
    <name type="scientific">Clostridium saccharobutylicum DSM 13864</name>
    <dbReference type="NCBI Taxonomy" id="1345695"/>
    <lineage>
        <taxon>Bacteria</taxon>
        <taxon>Bacillati</taxon>
        <taxon>Bacillota</taxon>
        <taxon>Clostridia</taxon>
        <taxon>Eubacteriales</taxon>
        <taxon>Clostridiaceae</taxon>
        <taxon>Clostridium</taxon>
    </lineage>
</organism>
<feature type="transmembrane region" description="Helical" evidence="7">
    <location>
        <begin position="248"/>
        <end position="271"/>
    </location>
</feature>
<evidence type="ECO:0000313" key="8">
    <source>
        <dbReference type="EMBL" id="AGX42737.1"/>
    </source>
</evidence>
<dbReference type="GeneID" id="55474231"/>
<evidence type="ECO:0000256" key="3">
    <source>
        <dbReference type="ARBA" id="ARBA00022475"/>
    </source>
</evidence>
<proteinExistence type="inferred from homology"/>
<accession>U5MTF5</accession>
<dbReference type="GO" id="GO:0005886">
    <property type="term" value="C:plasma membrane"/>
    <property type="evidence" value="ECO:0007669"/>
    <property type="project" value="UniProtKB-SubCell"/>
</dbReference>
<evidence type="ECO:0000256" key="2">
    <source>
        <dbReference type="ARBA" id="ARBA00006386"/>
    </source>
</evidence>
<dbReference type="HOGENOM" id="CLU_039914_2_0_9"/>
<feature type="transmembrane region" description="Helical" evidence="7">
    <location>
        <begin position="83"/>
        <end position="106"/>
    </location>
</feature>
<evidence type="ECO:0000256" key="7">
    <source>
        <dbReference type="SAM" id="Phobius"/>
    </source>
</evidence>
<feature type="transmembrane region" description="Helical" evidence="7">
    <location>
        <begin position="6"/>
        <end position="24"/>
    </location>
</feature>